<dbReference type="Proteomes" id="UP001163321">
    <property type="component" value="Chromosome 8"/>
</dbReference>
<reference evidence="1 2" key="1">
    <citation type="journal article" date="2022" name="bioRxiv">
        <title>The genome of the oomycete Peronosclerospora sorghi, a cosmopolitan pathogen of maize and sorghum, is inflated with dispersed pseudogenes.</title>
        <authorList>
            <person name="Fletcher K."/>
            <person name="Martin F."/>
            <person name="Isakeit T."/>
            <person name="Cavanaugh K."/>
            <person name="Magill C."/>
            <person name="Michelmore R."/>
        </authorList>
    </citation>
    <scope>NUCLEOTIDE SEQUENCE [LARGE SCALE GENOMIC DNA]</scope>
    <source>
        <strain evidence="1">P6</strain>
    </source>
</reference>
<gene>
    <name evidence="1" type="ORF">PsorP6_003595</name>
</gene>
<keyword evidence="2" id="KW-1185">Reference proteome</keyword>
<evidence type="ECO:0000313" key="1">
    <source>
        <dbReference type="EMBL" id="KAI9908569.1"/>
    </source>
</evidence>
<name>A0ACC0VRL2_9STRA</name>
<evidence type="ECO:0000313" key="2">
    <source>
        <dbReference type="Proteomes" id="UP001163321"/>
    </source>
</evidence>
<comment type="caution">
    <text evidence="1">The sequence shown here is derived from an EMBL/GenBank/DDBJ whole genome shotgun (WGS) entry which is preliminary data.</text>
</comment>
<organism evidence="1 2">
    <name type="scientific">Peronosclerospora sorghi</name>
    <dbReference type="NCBI Taxonomy" id="230839"/>
    <lineage>
        <taxon>Eukaryota</taxon>
        <taxon>Sar</taxon>
        <taxon>Stramenopiles</taxon>
        <taxon>Oomycota</taxon>
        <taxon>Peronosporomycetes</taxon>
        <taxon>Peronosporales</taxon>
        <taxon>Peronosporaceae</taxon>
        <taxon>Peronosclerospora</taxon>
    </lineage>
</organism>
<proteinExistence type="predicted"/>
<dbReference type="EMBL" id="CM047587">
    <property type="protein sequence ID" value="KAI9908569.1"/>
    <property type="molecule type" value="Genomic_DNA"/>
</dbReference>
<sequence length="190" mass="21588">MLVFASATYKRTCRTLCIFVCLKKIQNIWQRAQYENLEGRMPMDTLLTVDDAGHASHLFFAYASSLKLALQQPQVLVVDATYKTNAMRLPLLHFVGCSSMYTAFSIGFSFMSNESEHPTRFLSANSLMFIILSTTQRFLWSTASDVLKNGGRRLAVMAWVQQKLHAGDLWLYPQDMGRPLEGTLCVNMDR</sequence>
<accession>A0ACC0VRL2</accession>
<protein>
    <submittedName>
        <fullName evidence="1">Uncharacterized protein</fullName>
    </submittedName>
</protein>